<dbReference type="Pfam" id="PF01480">
    <property type="entry name" value="PWI"/>
    <property type="match status" value="1"/>
</dbReference>
<accession>L0B290</accession>
<dbReference type="InterPro" id="IPR012677">
    <property type="entry name" value="Nucleotide-bd_a/b_plait_sf"/>
</dbReference>
<evidence type="ECO:0000259" key="5">
    <source>
        <dbReference type="PROSITE" id="PS51025"/>
    </source>
</evidence>
<feature type="domain" description="PWI" evidence="5">
    <location>
        <begin position="438"/>
        <end position="531"/>
    </location>
</feature>
<keyword evidence="1" id="KW-0507">mRNA processing</keyword>
<dbReference type="GO" id="GO:0006397">
    <property type="term" value="P:mRNA processing"/>
    <property type="evidence" value="ECO:0007669"/>
    <property type="project" value="UniProtKB-KW"/>
</dbReference>
<dbReference type="SMART" id="SM00360">
    <property type="entry name" value="RRM"/>
    <property type="match status" value="1"/>
</dbReference>
<dbReference type="GO" id="GO:0003723">
    <property type="term" value="F:RNA binding"/>
    <property type="evidence" value="ECO:0007669"/>
    <property type="project" value="UniProtKB-UniRule"/>
</dbReference>
<organism evidence="6 7">
    <name type="scientific">Theileria equi strain WA</name>
    <dbReference type="NCBI Taxonomy" id="1537102"/>
    <lineage>
        <taxon>Eukaryota</taxon>
        <taxon>Sar</taxon>
        <taxon>Alveolata</taxon>
        <taxon>Apicomplexa</taxon>
        <taxon>Aconoidasida</taxon>
        <taxon>Piroplasmida</taxon>
        <taxon>Theileriidae</taxon>
        <taxon>Theileria</taxon>
    </lineage>
</organism>
<feature type="region of interest" description="Disordered" evidence="3">
    <location>
        <begin position="359"/>
        <end position="385"/>
    </location>
</feature>
<dbReference type="eggNOG" id="KOG2253">
    <property type="taxonomic scope" value="Eukaryota"/>
</dbReference>
<dbReference type="AlphaFoldDB" id="L0B290"/>
<evidence type="ECO:0000256" key="3">
    <source>
        <dbReference type="SAM" id="MobiDB-lite"/>
    </source>
</evidence>
<feature type="domain" description="RRM" evidence="4">
    <location>
        <begin position="122"/>
        <end position="200"/>
    </location>
</feature>
<dbReference type="RefSeq" id="XP_004830910.1">
    <property type="nucleotide sequence ID" value="XM_004830853.1"/>
</dbReference>
<dbReference type="VEuPathDB" id="PiroplasmaDB:BEWA_006530"/>
<sequence>MIAKDGISQPAPPPKPLIPQAVQNAIQSVQSGLQASGVQPGLIQPGIMVQSPPIPQSRIPTMAPVLSAIHSQTAAVITKAPTNMPSIAPYPPQLIKPLIDTLMGPAVPTIPLQSDDTVKLTNVVYVGGLTSDTSNEFIIKMLQKCGKISHFKRHTDPSSGLLATFAFCDFESPGGAYYAMECLSDIPYKEGRIKISCNEKVKDQIATWKEQKIAEIKSQNPEYTTEKVAEHMKSTQDALREEFNGIIKLNDTTVEEIKPITGQPVKKKVETPRETVNEVVSYTTKEYTVHHKESHRRNKIRSKKRDYDERFRDDEPEWIREEEKLLRRLNRLGTVKQSLREKLIKEDLEGLSRYNPRIRQKERIQDEEDAQEEESEARKKHIPIHAQPAPVVEQKKSIPNVFAAQEEEEETIYTKKHKPLVKLRKDEDIWEQVPTEEEQVFKFPLDWDGIFKDGTVNALIEPWIRKCIQEYMGDEESLVNDVIEFLTGRLAEHPTPSELLFDVEQFLDDESKGFVLQLWRMLIFQHMKLEL</sequence>
<dbReference type="InterPro" id="IPR002483">
    <property type="entry name" value="PWI_dom"/>
</dbReference>
<dbReference type="PANTHER" id="PTHR18806:SF4">
    <property type="entry name" value="RNA-BINDING PROTEIN 25"/>
    <property type="match status" value="1"/>
</dbReference>
<protein>
    <recommendedName>
        <fullName evidence="8">PWI domain-containing protein</fullName>
    </recommendedName>
</protein>
<reference evidence="6" key="1">
    <citation type="submission" date="2009-07" db="EMBL/GenBank/DDBJ databases">
        <authorList>
            <person name="Kappmeyer L."/>
            <person name="Thiagarajan M."/>
            <person name="Herndon D."/>
            <person name="Caler E."/>
            <person name="Galinsky K."/>
            <person name="Inman J."/>
            <person name="Schobel S."/>
            <person name="Amedeo P."/>
            <person name="Watkins K."/>
            <person name="Bradley B."/>
            <person name="Sosa J."/>
            <person name="Sarmiento M."/>
            <person name="Fedorova N."/>
            <person name="Brayton K."/>
            <person name="Lau A."/>
            <person name="Nene V."/>
            <person name="Djikeng A."/>
            <person name="Herndon D."/>
            <person name="Knowles D."/>
        </authorList>
    </citation>
    <scope>NUCLEOTIDE SEQUENCE</scope>
    <source>
        <strain evidence="6">WA</strain>
    </source>
</reference>
<dbReference type="SUPFAM" id="SSF54928">
    <property type="entry name" value="RNA-binding domain, RBD"/>
    <property type="match status" value="1"/>
</dbReference>
<reference evidence="6" key="2">
    <citation type="journal article" date="2012" name="BMC Genomics">
        <title>Comparative genomic analysis and phylogenetic position of Theileria equi.</title>
        <authorList>
            <person name="Kappmeyer L.S."/>
            <person name="Thiagarajan M."/>
            <person name="Herndon D.R."/>
            <person name="Ramsay J.D."/>
            <person name="Caler E."/>
            <person name="Djikeng A."/>
            <person name="Gillespie J.J."/>
            <person name="Lau A.O."/>
            <person name="Roalson E.H."/>
            <person name="Silva J.C."/>
            <person name="Silva M.G."/>
            <person name="Suarez C.E."/>
            <person name="Ueti M.W."/>
            <person name="Nene V.M."/>
            <person name="Mealey R.H."/>
            <person name="Knowles D.P."/>
            <person name="Brayton K.A."/>
        </authorList>
    </citation>
    <scope>NUCLEOTIDE SEQUENCE [LARGE SCALE GENOMIC DNA]</scope>
    <source>
        <strain evidence="6">WA</strain>
    </source>
</reference>
<dbReference type="SUPFAM" id="SSF101233">
    <property type="entry name" value="PWI domain"/>
    <property type="match status" value="1"/>
</dbReference>
<dbReference type="CDD" id="cd12446">
    <property type="entry name" value="RRM_RBM25"/>
    <property type="match status" value="1"/>
</dbReference>
<dbReference type="Gene3D" id="1.20.1390.10">
    <property type="entry name" value="PWI domain"/>
    <property type="match status" value="1"/>
</dbReference>
<dbReference type="InterPro" id="IPR052768">
    <property type="entry name" value="RBM25"/>
</dbReference>
<name>L0B290_THEEQ</name>
<dbReference type="Proteomes" id="UP000031512">
    <property type="component" value="Chromosome 3"/>
</dbReference>
<dbReference type="KEGG" id="beq:BEWA_006530"/>
<keyword evidence="2" id="KW-0694">RNA-binding</keyword>
<dbReference type="PROSITE" id="PS51025">
    <property type="entry name" value="PWI"/>
    <property type="match status" value="1"/>
</dbReference>
<dbReference type="SMART" id="SM00311">
    <property type="entry name" value="PWI"/>
    <property type="match status" value="1"/>
</dbReference>
<keyword evidence="7" id="KW-1185">Reference proteome</keyword>
<dbReference type="InterPro" id="IPR034268">
    <property type="entry name" value="RBM25_RRM"/>
</dbReference>
<evidence type="ECO:0000259" key="4">
    <source>
        <dbReference type="PROSITE" id="PS50102"/>
    </source>
</evidence>
<dbReference type="STRING" id="1537102.L0B290"/>
<dbReference type="GeneID" id="15805672"/>
<dbReference type="OrthoDB" id="6275295at2759"/>
<dbReference type="PANTHER" id="PTHR18806">
    <property type="entry name" value="RBM25 PROTEIN"/>
    <property type="match status" value="1"/>
</dbReference>
<gene>
    <name evidence="6" type="ORF">BEWA_006530</name>
</gene>
<evidence type="ECO:0000313" key="7">
    <source>
        <dbReference type="Proteomes" id="UP000031512"/>
    </source>
</evidence>
<dbReference type="InterPro" id="IPR036483">
    <property type="entry name" value="PWI_dom_sf"/>
</dbReference>
<dbReference type="EMBL" id="CP001670">
    <property type="protein sequence ID" value="AFZ81244.1"/>
    <property type="molecule type" value="Genomic_DNA"/>
</dbReference>
<feature type="compositionally biased region" description="Acidic residues" evidence="3">
    <location>
        <begin position="365"/>
        <end position="375"/>
    </location>
</feature>
<evidence type="ECO:0000256" key="1">
    <source>
        <dbReference type="ARBA" id="ARBA00022664"/>
    </source>
</evidence>
<dbReference type="PROSITE" id="PS50102">
    <property type="entry name" value="RRM"/>
    <property type="match status" value="1"/>
</dbReference>
<dbReference type="InterPro" id="IPR000504">
    <property type="entry name" value="RRM_dom"/>
</dbReference>
<dbReference type="Pfam" id="PF00076">
    <property type="entry name" value="RRM_1"/>
    <property type="match status" value="1"/>
</dbReference>
<evidence type="ECO:0000256" key="2">
    <source>
        <dbReference type="PROSITE-ProRule" id="PRU00176"/>
    </source>
</evidence>
<proteinExistence type="predicted"/>
<evidence type="ECO:0000313" key="6">
    <source>
        <dbReference type="EMBL" id="AFZ81244.1"/>
    </source>
</evidence>
<dbReference type="Gene3D" id="3.30.70.330">
    <property type="match status" value="1"/>
</dbReference>
<evidence type="ECO:0008006" key="8">
    <source>
        <dbReference type="Google" id="ProtNLM"/>
    </source>
</evidence>
<dbReference type="InterPro" id="IPR035979">
    <property type="entry name" value="RBD_domain_sf"/>
</dbReference>